<comment type="similarity">
    <text evidence="1 6">Belongs to the NusB family.</text>
</comment>
<dbReference type="EMBL" id="JABMOJ010000065">
    <property type="protein sequence ID" value="NQV64075.1"/>
    <property type="molecule type" value="Genomic_DNA"/>
</dbReference>
<proteinExistence type="inferred from homology"/>
<name>A0A972VXA5_9GAMM</name>
<dbReference type="PANTHER" id="PTHR11078:SF3">
    <property type="entry name" value="ANTITERMINATION NUSB DOMAIN-CONTAINING PROTEIN"/>
    <property type="match status" value="1"/>
</dbReference>
<evidence type="ECO:0000256" key="3">
    <source>
        <dbReference type="ARBA" id="ARBA00022884"/>
    </source>
</evidence>
<dbReference type="Gene3D" id="1.10.940.10">
    <property type="entry name" value="NusB-like"/>
    <property type="match status" value="1"/>
</dbReference>
<dbReference type="GO" id="GO:0031564">
    <property type="term" value="P:transcription antitermination"/>
    <property type="evidence" value="ECO:0007669"/>
    <property type="project" value="UniProtKB-KW"/>
</dbReference>
<evidence type="ECO:0000313" key="9">
    <source>
        <dbReference type="Proteomes" id="UP000754644"/>
    </source>
</evidence>
<gene>
    <name evidence="6 8" type="primary">nusB</name>
    <name evidence="8" type="ORF">HQ497_01810</name>
</gene>
<feature type="domain" description="NusB/RsmB/TIM44" evidence="7">
    <location>
        <begin position="10"/>
        <end position="134"/>
    </location>
</feature>
<keyword evidence="5 6" id="KW-0804">Transcription</keyword>
<evidence type="ECO:0000256" key="5">
    <source>
        <dbReference type="ARBA" id="ARBA00023163"/>
    </source>
</evidence>
<dbReference type="Proteomes" id="UP000754644">
    <property type="component" value="Unassembled WGS sequence"/>
</dbReference>
<protein>
    <recommendedName>
        <fullName evidence="6">Transcription antitermination protein NusB</fullName>
    </recommendedName>
    <alternativeName>
        <fullName evidence="6">Antitermination factor NusB</fullName>
    </alternativeName>
</protein>
<dbReference type="SUPFAM" id="SSF48013">
    <property type="entry name" value="NusB-like"/>
    <property type="match status" value="1"/>
</dbReference>
<reference evidence="8" key="1">
    <citation type="submission" date="2020-05" db="EMBL/GenBank/DDBJ databases">
        <title>Sulfur intermediates as new biogeochemical hubs in an aquatic model microbial ecosystem.</title>
        <authorList>
            <person name="Vigneron A."/>
        </authorList>
    </citation>
    <scope>NUCLEOTIDE SEQUENCE</scope>
    <source>
        <strain evidence="8">Bin.250</strain>
    </source>
</reference>
<evidence type="ECO:0000259" key="7">
    <source>
        <dbReference type="Pfam" id="PF01029"/>
    </source>
</evidence>
<dbReference type="Pfam" id="PF01029">
    <property type="entry name" value="NusB"/>
    <property type="match status" value="1"/>
</dbReference>
<evidence type="ECO:0000256" key="1">
    <source>
        <dbReference type="ARBA" id="ARBA00005952"/>
    </source>
</evidence>
<dbReference type="GO" id="GO:0005829">
    <property type="term" value="C:cytosol"/>
    <property type="evidence" value="ECO:0007669"/>
    <property type="project" value="TreeGrafter"/>
</dbReference>
<dbReference type="InterPro" id="IPR006027">
    <property type="entry name" value="NusB_RsmB_TIM44"/>
</dbReference>
<organism evidence="8 9">
    <name type="scientific">SAR86 cluster bacterium</name>
    <dbReference type="NCBI Taxonomy" id="2030880"/>
    <lineage>
        <taxon>Bacteria</taxon>
        <taxon>Pseudomonadati</taxon>
        <taxon>Pseudomonadota</taxon>
        <taxon>Gammaproteobacteria</taxon>
        <taxon>SAR86 cluster</taxon>
    </lineage>
</organism>
<dbReference type="NCBIfam" id="TIGR01951">
    <property type="entry name" value="nusB"/>
    <property type="match status" value="1"/>
</dbReference>
<evidence type="ECO:0000256" key="4">
    <source>
        <dbReference type="ARBA" id="ARBA00023015"/>
    </source>
</evidence>
<evidence type="ECO:0000256" key="2">
    <source>
        <dbReference type="ARBA" id="ARBA00022814"/>
    </source>
</evidence>
<evidence type="ECO:0000256" key="6">
    <source>
        <dbReference type="HAMAP-Rule" id="MF_00073"/>
    </source>
</evidence>
<sequence length="143" mass="16557">MTKTPSARSKARRFALQAHYQIQLNDCSVASVEEQFLQDHDMKRVDTEYFHELLSGTTVHRRELMALITPTLDRSFDALDPIEKAILFIGCFELVHRIDVPYRVVINEGIELARQFGATESHKYINSILDRLAKDHRTSERGR</sequence>
<dbReference type="GO" id="GO:0003723">
    <property type="term" value="F:RNA binding"/>
    <property type="evidence" value="ECO:0007669"/>
    <property type="project" value="UniProtKB-UniRule"/>
</dbReference>
<keyword evidence="3 6" id="KW-0694">RNA-binding</keyword>
<dbReference type="AlphaFoldDB" id="A0A972VXA5"/>
<keyword evidence="4 6" id="KW-0805">Transcription regulation</keyword>
<accession>A0A972VXA5</accession>
<dbReference type="InterPro" id="IPR011605">
    <property type="entry name" value="NusB_fam"/>
</dbReference>
<dbReference type="HAMAP" id="MF_00073">
    <property type="entry name" value="NusB"/>
    <property type="match status" value="1"/>
</dbReference>
<keyword evidence="2 6" id="KW-0889">Transcription antitermination</keyword>
<comment type="function">
    <text evidence="6">Involved in transcription antitermination. Required for transcription of ribosomal RNA (rRNA) genes. Binds specifically to the boxA antiterminator sequence of the ribosomal RNA (rrn) operons.</text>
</comment>
<evidence type="ECO:0000313" key="8">
    <source>
        <dbReference type="EMBL" id="NQV64075.1"/>
    </source>
</evidence>
<dbReference type="GO" id="GO:0006353">
    <property type="term" value="P:DNA-templated transcription termination"/>
    <property type="evidence" value="ECO:0007669"/>
    <property type="project" value="UniProtKB-UniRule"/>
</dbReference>
<dbReference type="PANTHER" id="PTHR11078">
    <property type="entry name" value="N UTILIZATION SUBSTANCE PROTEIN B-RELATED"/>
    <property type="match status" value="1"/>
</dbReference>
<comment type="caution">
    <text evidence="8">The sequence shown here is derived from an EMBL/GenBank/DDBJ whole genome shotgun (WGS) entry which is preliminary data.</text>
</comment>
<dbReference type="InterPro" id="IPR035926">
    <property type="entry name" value="NusB-like_sf"/>
</dbReference>